<dbReference type="InterPro" id="IPR011333">
    <property type="entry name" value="SKP1/BTB/POZ_sf"/>
</dbReference>
<feature type="region of interest" description="Disordered" evidence="1">
    <location>
        <begin position="220"/>
        <end position="243"/>
    </location>
</feature>
<dbReference type="GO" id="GO:0007015">
    <property type="term" value="P:actin filament organization"/>
    <property type="evidence" value="ECO:0007669"/>
    <property type="project" value="EnsemblFungi"/>
</dbReference>
<evidence type="ECO:0000313" key="4">
    <source>
        <dbReference type="Proteomes" id="UP000000559"/>
    </source>
</evidence>
<feature type="compositionally biased region" description="Low complexity" evidence="1">
    <location>
        <begin position="1"/>
        <end position="19"/>
    </location>
</feature>
<dbReference type="EMBL" id="CP017629">
    <property type="protein sequence ID" value="AOW30457.1"/>
    <property type="molecule type" value="Genomic_DNA"/>
</dbReference>
<feature type="compositionally biased region" description="Pro residues" evidence="1">
    <location>
        <begin position="286"/>
        <end position="296"/>
    </location>
</feature>
<dbReference type="GO" id="GO:0019903">
    <property type="term" value="F:protein phosphatase binding"/>
    <property type="evidence" value="ECO:0007669"/>
    <property type="project" value="EnsemblFungi"/>
</dbReference>
<dbReference type="PANTHER" id="PTHR13384:SF16">
    <property type="entry name" value="GROWTH REGULATION PROTEIN"/>
    <property type="match status" value="1"/>
</dbReference>
<dbReference type="GO" id="GO:0009651">
    <property type="term" value="P:response to salt stress"/>
    <property type="evidence" value="ECO:0007669"/>
    <property type="project" value="EnsemblFungi"/>
</dbReference>
<protein>
    <recommendedName>
        <fullName evidence="5">Growth regulation protein</fullName>
    </recommendedName>
</protein>
<dbReference type="SUPFAM" id="SSF54695">
    <property type="entry name" value="POZ domain"/>
    <property type="match status" value="1"/>
</dbReference>
<dbReference type="VEuPathDB" id="FungiDB:C7_00810W_A"/>
<dbReference type="GO" id="GO:1903293">
    <property type="term" value="C:phosphatase complex"/>
    <property type="evidence" value="ECO:0007669"/>
    <property type="project" value="EnsemblFungi"/>
</dbReference>
<evidence type="ECO:0008006" key="5">
    <source>
        <dbReference type="Google" id="ProtNLM"/>
    </source>
</evidence>
<reference evidence="3 4" key="3">
    <citation type="journal article" date="2013" name="Genome Biol.">
        <title>Assembly of a phased diploid Candida albicans genome facilitates allele-specific measurements and provides a simple model for repeat and indel structure.</title>
        <authorList>
            <person name="Muzzey D."/>
            <person name="Schwartz K."/>
            <person name="Weissman J.S."/>
            <person name="Sherlock G."/>
        </authorList>
    </citation>
    <scope>NUCLEOTIDE SEQUENCE [LARGE SCALE GENOMIC DNA]</scope>
    <source>
        <strain evidence="4">SC5314 / ATCC MYA-2876</strain>
    </source>
</reference>
<dbReference type="PANTHER" id="PTHR13384">
    <property type="entry name" value="G PATCH DOMAIN-CONTAINING PROTEIN 1"/>
    <property type="match status" value="1"/>
</dbReference>
<feature type="compositionally biased region" description="Low complexity" evidence="1">
    <location>
        <begin position="28"/>
        <end position="37"/>
    </location>
</feature>
<dbReference type="InParanoid" id="A0A1D8PQP1"/>
<keyword evidence="4" id="KW-1185">Reference proteome</keyword>
<dbReference type="Proteomes" id="UP000000559">
    <property type="component" value="Chromosome 7"/>
</dbReference>
<feature type="region of interest" description="Disordered" evidence="1">
    <location>
        <begin position="284"/>
        <end position="352"/>
    </location>
</feature>
<dbReference type="GO" id="GO:0004721">
    <property type="term" value="F:phosphoprotein phosphatase activity"/>
    <property type="evidence" value="ECO:0007669"/>
    <property type="project" value="EnsemblFungi"/>
</dbReference>
<evidence type="ECO:0000313" key="2">
    <source>
        <dbReference type="CGD" id="CAL0000178381"/>
    </source>
</evidence>
<feature type="region of interest" description="Disordered" evidence="1">
    <location>
        <begin position="1"/>
        <end position="45"/>
    </location>
</feature>
<feature type="region of interest" description="Disordered" evidence="1">
    <location>
        <begin position="139"/>
        <end position="160"/>
    </location>
</feature>
<dbReference type="GeneID" id="3637940"/>
<dbReference type="STRING" id="237561.A0A1D8PQP1"/>
<dbReference type="GO" id="GO:0006897">
    <property type="term" value="P:endocytosis"/>
    <property type="evidence" value="ECO:0007669"/>
    <property type="project" value="EnsemblFungi"/>
</dbReference>
<feature type="compositionally biased region" description="Low complexity" evidence="1">
    <location>
        <begin position="141"/>
        <end position="155"/>
    </location>
</feature>
<dbReference type="CGD" id="CAL0000178381">
    <property type="gene designation" value="orf19.7036"/>
</dbReference>
<name>A0A1D8PQP1_CANAL</name>
<reference evidence="3 4" key="1">
    <citation type="journal article" date="2004" name="Proc. Natl. Acad. Sci. U.S.A.">
        <title>The diploid genome sequence of Candida albicans.</title>
        <authorList>
            <person name="Jones T."/>
            <person name="Federspiel N.A."/>
            <person name="Chibana H."/>
            <person name="Dungan J."/>
            <person name="Kalman S."/>
            <person name="Magee B.B."/>
            <person name="Newport G."/>
            <person name="Thorstenson Y.R."/>
            <person name="Agabian N."/>
            <person name="Magee P.T."/>
            <person name="Davis R.W."/>
            <person name="Scherer S."/>
        </authorList>
    </citation>
    <scope>NUCLEOTIDE SEQUENCE [LARGE SCALE GENOMIC DNA]</scope>
    <source>
        <strain evidence="4">SC5314 / ATCC MYA-2876</strain>
    </source>
</reference>
<dbReference type="GO" id="GO:0071474">
    <property type="term" value="P:cellular hyperosmotic response"/>
    <property type="evidence" value="ECO:0007669"/>
    <property type="project" value="EnsemblFungi"/>
</dbReference>
<sequence length="426" mass="47567">MSTSTSSQQQPQDIITQVSPHQQDSFNTTTTTHTTGTDDQSDVGGGGDYNSIIHLNIRGKEFTITRDDLMSLPESILLCLFPNGVFLDVNGNVINNLTEDDIVYVNFDPQTFQYIINTFYQAQQDLIQMSTNTTNLTPVTSHNNGRHNNNNNNSSRHNRQENILETKPAIIVLREDLDFYVIPPFERLNSEQMKQLKLGVSIQLLKNKLIFSGLGYKFEDDEDENEDEDGNTHDDKSSKGLGPAEQHLFDMLCSSGFEVKDKWGCRSLEPNKCVVSSLSLVRLKTNPPPGETPPDSPSLDPVTSQSSTTTGGGGGGNGRSRSRSRIAQLASSASRAASRSLSSKRNKPDNSTQTKLLLFWRKPARKCWWSHDWVTIEIDAPELFKSMKNVNSNRSDSNGKDNDNKMSVKVHIRRVWTLELSIIGVQ</sequence>
<dbReference type="KEGG" id="cal:CAALFM_C700810WA"/>
<evidence type="ECO:0000313" key="3">
    <source>
        <dbReference type="EMBL" id="AOW30457.1"/>
    </source>
</evidence>
<feature type="compositionally biased region" description="Acidic residues" evidence="1">
    <location>
        <begin position="220"/>
        <end position="229"/>
    </location>
</feature>
<dbReference type="GO" id="GO:0005634">
    <property type="term" value="C:nucleus"/>
    <property type="evidence" value="ECO:0000318"/>
    <property type="project" value="GO_Central"/>
</dbReference>
<dbReference type="OrthoDB" id="9451547at2759"/>
<dbReference type="GO" id="GO:0010628">
    <property type="term" value="P:positive regulation of gene expression"/>
    <property type="evidence" value="ECO:0007669"/>
    <property type="project" value="EnsemblFungi"/>
</dbReference>
<accession>A0A1D8PQP1</accession>
<dbReference type="Gene3D" id="3.30.710.10">
    <property type="entry name" value="Potassium Channel Kv1.1, Chain A"/>
    <property type="match status" value="1"/>
</dbReference>
<dbReference type="GO" id="GO:0003723">
    <property type="term" value="F:RNA binding"/>
    <property type="evidence" value="ECO:0000318"/>
    <property type="project" value="GO_Central"/>
</dbReference>
<dbReference type="RefSeq" id="XP_720329.1">
    <property type="nucleotide sequence ID" value="XM_715236.1"/>
</dbReference>
<dbReference type="GO" id="GO:1904262">
    <property type="term" value="P:negative regulation of TORC1 signaling"/>
    <property type="evidence" value="ECO:0007669"/>
    <property type="project" value="EnsemblFungi"/>
</dbReference>
<dbReference type="GO" id="GO:0034198">
    <property type="term" value="P:cellular response to amino acid starvation"/>
    <property type="evidence" value="ECO:0007669"/>
    <property type="project" value="EnsemblFungi"/>
</dbReference>
<dbReference type="GO" id="GO:0034605">
    <property type="term" value="P:cellular response to heat"/>
    <property type="evidence" value="ECO:0007669"/>
    <property type="project" value="EnsemblFungi"/>
</dbReference>
<dbReference type="FunCoup" id="A0A1D8PQP1">
    <property type="interactions" value="56"/>
</dbReference>
<gene>
    <name evidence="3" type="ordered locus">CAALFM_C700810WA</name>
    <name evidence="2" type="ordered locus">orf19.7036</name>
</gene>
<dbReference type="GO" id="GO:0042542">
    <property type="term" value="P:response to hydrogen peroxide"/>
    <property type="evidence" value="ECO:0007669"/>
    <property type="project" value="EnsemblFungi"/>
</dbReference>
<dbReference type="GO" id="GO:0045944">
    <property type="term" value="P:positive regulation of transcription by RNA polymerase II"/>
    <property type="evidence" value="ECO:0007669"/>
    <property type="project" value="EnsemblFungi"/>
</dbReference>
<dbReference type="eggNOG" id="ENOG502RXS0">
    <property type="taxonomic scope" value="Eukaryota"/>
</dbReference>
<dbReference type="AlphaFoldDB" id="A0A1D8PQP1"/>
<dbReference type="GO" id="GO:1903452">
    <property type="term" value="P:positive regulation of G1 to G0 transition"/>
    <property type="evidence" value="ECO:0007669"/>
    <property type="project" value="EnsemblFungi"/>
</dbReference>
<organism evidence="3 4">
    <name type="scientific">Candida albicans (strain SC5314 / ATCC MYA-2876)</name>
    <name type="common">Yeast</name>
    <dbReference type="NCBI Taxonomy" id="237561"/>
    <lineage>
        <taxon>Eukaryota</taxon>
        <taxon>Fungi</taxon>
        <taxon>Dikarya</taxon>
        <taxon>Ascomycota</taxon>
        <taxon>Saccharomycotina</taxon>
        <taxon>Pichiomycetes</taxon>
        <taxon>Debaryomycetaceae</taxon>
        <taxon>Candida/Lodderomyces clade</taxon>
        <taxon>Candida</taxon>
    </lineage>
</organism>
<dbReference type="OMA" id="RKCWWGE"/>
<feature type="compositionally biased region" description="Low complexity" evidence="1">
    <location>
        <begin position="325"/>
        <end position="343"/>
    </location>
</feature>
<dbReference type="GO" id="GO:0034599">
    <property type="term" value="P:cellular response to oxidative stress"/>
    <property type="evidence" value="ECO:0007669"/>
    <property type="project" value="EnsemblFungi"/>
</dbReference>
<dbReference type="GO" id="GO:0000423">
    <property type="term" value="P:mitophagy"/>
    <property type="evidence" value="ECO:0007669"/>
    <property type="project" value="EnsemblFungi"/>
</dbReference>
<evidence type="ECO:0000256" key="1">
    <source>
        <dbReference type="SAM" id="MobiDB-lite"/>
    </source>
</evidence>
<proteinExistence type="predicted"/>
<reference evidence="3 4" key="2">
    <citation type="journal article" date="2007" name="Genome Biol.">
        <title>Assembly of the Candida albicans genome into sixteen supercontigs aligned on the eight chromosomes.</title>
        <authorList>
            <person name="van het Hoog M."/>
            <person name="Rast T.J."/>
            <person name="Martchenko M."/>
            <person name="Grindle S."/>
            <person name="Dignard D."/>
            <person name="Hogues H."/>
            <person name="Cuomo C."/>
            <person name="Berriman M."/>
            <person name="Scherer S."/>
            <person name="Magee B.B."/>
            <person name="Whiteway M."/>
            <person name="Chibana H."/>
            <person name="Nantel A."/>
            <person name="Magee P.T."/>
        </authorList>
    </citation>
    <scope>GENOME REANNOTATION</scope>
    <source>
        <strain evidence="4">SC5314 / ATCC MYA-2876</strain>
    </source>
</reference>